<gene>
    <name evidence="1" type="ORF">MILVUS5_LOCUS20704</name>
</gene>
<evidence type="ECO:0000313" key="1">
    <source>
        <dbReference type="EMBL" id="CAJ2653338.1"/>
    </source>
</evidence>
<organism evidence="1 2">
    <name type="scientific">Trifolium pratense</name>
    <name type="common">Red clover</name>
    <dbReference type="NCBI Taxonomy" id="57577"/>
    <lineage>
        <taxon>Eukaryota</taxon>
        <taxon>Viridiplantae</taxon>
        <taxon>Streptophyta</taxon>
        <taxon>Embryophyta</taxon>
        <taxon>Tracheophyta</taxon>
        <taxon>Spermatophyta</taxon>
        <taxon>Magnoliopsida</taxon>
        <taxon>eudicotyledons</taxon>
        <taxon>Gunneridae</taxon>
        <taxon>Pentapetalae</taxon>
        <taxon>rosids</taxon>
        <taxon>fabids</taxon>
        <taxon>Fabales</taxon>
        <taxon>Fabaceae</taxon>
        <taxon>Papilionoideae</taxon>
        <taxon>50 kb inversion clade</taxon>
        <taxon>NPAAA clade</taxon>
        <taxon>Hologalegina</taxon>
        <taxon>IRL clade</taxon>
        <taxon>Trifolieae</taxon>
        <taxon>Trifolium</taxon>
    </lineage>
</organism>
<comment type="caution">
    <text evidence="1">The sequence shown here is derived from an EMBL/GenBank/DDBJ whole genome shotgun (WGS) entry which is preliminary data.</text>
</comment>
<reference evidence="1" key="1">
    <citation type="submission" date="2023-10" db="EMBL/GenBank/DDBJ databases">
        <authorList>
            <person name="Rodriguez Cubillos JULIANA M."/>
            <person name="De Vega J."/>
        </authorList>
    </citation>
    <scope>NUCLEOTIDE SEQUENCE</scope>
</reference>
<keyword evidence="2" id="KW-1185">Reference proteome</keyword>
<evidence type="ECO:0000313" key="2">
    <source>
        <dbReference type="Proteomes" id="UP001177021"/>
    </source>
</evidence>
<proteinExistence type="predicted"/>
<protein>
    <submittedName>
        <fullName evidence="1">Uncharacterized protein</fullName>
    </submittedName>
</protein>
<dbReference type="Proteomes" id="UP001177021">
    <property type="component" value="Unassembled WGS sequence"/>
</dbReference>
<sequence>MALEQPSRVDPKIWQSCAGDTVKIPKLHSKVYYFPLGHLEHANPTPNTESLSLIKSYRPFIPCIISSVDLLADPQTDEVFTKLLLTPVIDGSTVEPFEVHDDDDGGDNDVVSAGKTLSQSDANNGGAFSVPSKCAKLIFPPLDLEAKLPTQELSIADVHGNVWEFRHVYRGNPKRHMFTHNWSQFVDKKKLVGGDSLLFMKNSAGEIYVGIRRVKKFATPAVVQKKESVVIEAVKLAEKNEAFEVVYYPTADDGDNFVVDANVVEDAMKINWNCGMRVKRSLNNDDSSISLQHGTITNLCAPSNRPWHMLQVKWDEAKVSENTIQVSPWQIEYYSNIPSLHLQCPPTKKLKVTEDPAALLSDIQGDSSIPIIEFQHSTMEKFVDPNNCDTKNVTRSFKLFGTIIQVGSDLPNSEIKEDDSC</sequence>
<name>A0ACB0KAE2_TRIPR</name>
<accession>A0ACB0KAE2</accession>
<dbReference type="EMBL" id="CASHSV030000206">
    <property type="protein sequence ID" value="CAJ2653338.1"/>
    <property type="molecule type" value="Genomic_DNA"/>
</dbReference>